<keyword evidence="3" id="KW-0813">Transport</keyword>
<feature type="compositionally biased region" description="Low complexity" evidence="9">
    <location>
        <begin position="61"/>
        <end position="78"/>
    </location>
</feature>
<evidence type="ECO:0000256" key="4">
    <source>
        <dbReference type="ARBA" id="ARBA00022452"/>
    </source>
</evidence>
<dbReference type="SUPFAM" id="SSF56954">
    <property type="entry name" value="Outer membrane efflux proteins (OEP)"/>
    <property type="match status" value="1"/>
</dbReference>
<keyword evidence="10" id="KW-0732">Signal</keyword>
<dbReference type="STRING" id="391625.PPSIR1_28926"/>
<feature type="signal peptide" evidence="10">
    <location>
        <begin position="1"/>
        <end position="35"/>
    </location>
</feature>
<name>A6GEX3_9BACT</name>
<comment type="caution">
    <text evidence="11">The sequence shown here is derived from an EMBL/GenBank/DDBJ whole genome shotgun (WGS) entry which is preliminary data.</text>
</comment>
<keyword evidence="8" id="KW-0175">Coiled coil</keyword>
<feature type="region of interest" description="Disordered" evidence="9">
    <location>
        <begin position="42"/>
        <end position="78"/>
    </location>
</feature>
<dbReference type="GO" id="GO:1990281">
    <property type="term" value="C:efflux pump complex"/>
    <property type="evidence" value="ECO:0007669"/>
    <property type="project" value="TreeGrafter"/>
</dbReference>
<dbReference type="GO" id="GO:0015288">
    <property type="term" value="F:porin activity"/>
    <property type="evidence" value="ECO:0007669"/>
    <property type="project" value="TreeGrafter"/>
</dbReference>
<dbReference type="eggNOG" id="COG1538">
    <property type="taxonomic scope" value="Bacteria"/>
</dbReference>
<dbReference type="Proteomes" id="UP000005801">
    <property type="component" value="Unassembled WGS sequence"/>
</dbReference>
<dbReference type="EMBL" id="ABCS01000087">
    <property type="protein sequence ID" value="EDM75565.1"/>
    <property type="molecule type" value="Genomic_DNA"/>
</dbReference>
<dbReference type="GO" id="GO:0009279">
    <property type="term" value="C:cell outer membrane"/>
    <property type="evidence" value="ECO:0007669"/>
    <property type="project" value="UniProtKB-SubCell"/>
</dbReference>
<gene>
    <name evidence="11" type="ORF">PPSIR1_28926</name>
</gene>
<evidence type="ECO:0000256" key="2">
    <source>
        <dbReference type="ARBA" id="ARBA00007613"/>
    </source>
</evidence>
<sequence>MEPHRMRTRAPLFPLSSVTLTALLVFAASPGVAQAGPLAKVAAAPAPEDPPAPKVQDPPSQGQGQAAADGGIEGVEGPVEVPEFENPIVAALQPVPGGLTSEEVARRAVEGSPMVAAKQAELAAAEAQLDQTIIQFLPRLEGKFTYTRLSQATLDFGFDSGDDGGFIVGALNEGPLTFGPCEPGSIFQCVLDSQGVPVGAVPLEFDLPEVPQPPLNSYSLQAILGVPISDYIARLPTAKKAGEAQIRAAELARQGEQLNAERDARIAYYDWVRATANKVALQESLTRTEARLEDAKSAFDAGIVSNADVMRLDAAVATLTAASIRAESFETLAAEYLATLMAEEGFPSYQIGEDLFAPQADLPEASELETMVAEAERERVEMKAFDTSTEALELGIKTTRAGYYPRVDGFAEATYANPNQRFFPADQVWNGSWSVGVTLSWVLTDALMTKAKVREYDANLRSLEAQREALRRGLVLEVASIHADRQSTLAELEYIQRAEQSAEEGYRVAVDLYQVGDATTTDILDAEYGRVEASLRSINAQIDLRIANVKLEYALGRVKPVSAAE</sequence>
<proteinExistence type="inferred from homology"/>
<keyword evidence="7" id="KW-0998">Cell outer membrane</keyword>
<dbReference type="Pfam" id="PF02321">
    <property type="entry name" value="OEP"/>
    <property type="match status" value="1"/>
</dbReference>
<keyword evidence="4" id="KW-1134">Transmembrane beta strand</keyword>
<evidence type="ECO:0000256" key="7">
    <source>
        <dbReference type="ARBA" id="ARBA00023237"/>
    </source>
</evidence>
<keyword evidence="12" id="KW-1185">Reference proteome</keyword>
<feature type="coiled-coil region" evidence="8">
    <location>
        <begin position="241"/>
        <end position="298"/>
    </location>
</feature>
<dbReference type="AlphaFoldDB" id="A6GEX3"/>
<dbReference type="InterPro" id="IPR003423">
    <property type="entry name" value="OMP_efflux"/>
</dbReference>
<organism evidence="11 12">
    <name type="scientific">Plesiocystis pacifica SIR-1</name>
    <dbReference type="NCBI Taxonomy" id="391625"/>
    <lineage>
        <taxon>Bacteria</taxon>
        <taxon>Pseudomonadati</taxon>
        <taxon>Myxococcota</taxon>
        <taxon>Polyangia</taxon>
        <taxon>Nannocystales</taxon>
        <taxon>Nannocystaceae</taxon>
        <taxon>Plesiocystis</taxon>
    </lineage>
</organism>
<evidence type="ECO:0000256" key="6">
    <source>
        <dbReference type="ARBA" id="ARBA00023136"/>
    </source>
</evidence>
<reference evidence="11 12" key="1">
    <citation type="submission" date="2007-06" db="EMBL/GenBank/DDBJ databases">
        <authorList>
            <person name="Shimkets L."/>
            <person name="Ferriera S."/>
            <person name="Johnson J."/>
            <person name="Kravitz S."/>
            <person name="Beeson K."/>
            <person name="Sutton G."/>
            <person name="Rogers Y.-H."/>
            <person name="Friedman R."/>
            <person name="Frazier M."/>
            <person name="Venter J.C."/>
        </authorList>
    </citation>
    <scope>NUCLEOTIDE SEQUENCE [LARGE SCALE GENOMIC DNA]</scope>
    <source>
        <strain evidence="11 12">SIR-1</strain>
    </source>
</reference>
<dbReference type="PANTHER" id="PTHR30026">
    <property type="entry name" value="OUTER MEMBRANE PROTEIN TOLC"/>
    <property type="match status" value="1"/>
</dbReference>
<comment type="subcellular location">
    <subcellularLocation>
        <location evidence="1">Cell outer membrane</location>
    </subcellularLocation>
</comment>
<feature type="chain" id="PRO_5002697733" evidence="10">
    <location>
        <begin position="36"/>
        <end position="565"/>
    </location>
</feature>
<dbReference type="InterPro" id="IPR051906">
    <property type="entry name" value="TolC-like"/>
</dbReference>
<evidence type="ECO:0000256" key="5">
    <source>
        <dbReference type="ARBA" id="ARBA00022692"/>
    </source>
</evidence>
<dbReference type="PANTHER" id="PTHR30026:SF21">
    <property type="entry name" value="SLR1270 PROTEIN"/>
    <property type="match status" value="1"/>
</dbReference>
<dbReference type="GO" id="GO:0015562">
    <property type="term" value="F:efflux transmembrane transporter activity"/>
    <property type="evidence" value="ECO:0007669"/>
    <property type="project" value="InterPro"/>
</dbReference>
<dbReference type="Gene3D" id="1.20.1600.10">
    <property type="entry name" value="Outer membrane efflux proteins (OEP)"/>
    <property type="match status" value="1"/>
</dbReference>
<accession>A6GEX3</accession>
<protein>
    <submittedName>
        <fullName evidence="11">Outer membrane efflux protein</fullName>
    </submittedName>
</protein>
<keyword evidence="6" id="KW-0472">Membrane</keyword>
<evidence type="ECO:0000256" key="9">
    <source>
        <dbReference type="SAM" id="MobiDB-lite"/>
    </source>
</evidence>
<evidence type="ECO:0000256" key="3">
    <source>
        <dbReference type="ARBA" id="ARBA00022448"/>
    </source>
</evidence>
<keyword evidence="5" id="KW-0812">Transmembrane</keyword>
<evidence type="ECO:0000256" key="10">
    <source>
        <dbReference type="SAM" id="SignalP"/>
    </source>
</evidence>
<evidence type="ECO:0000256" key="8">
    <source>
        <dbReference type="SAM" id="Coils"/>
    </source>
</evidence>
<evidence type="ECO:0000313" key="11">
    <source>
        <dbReference type="EMBL" id="EDM75565.1"/>
    </source>
</evidence>
<evidence type="ECO:0000256" key="1">
    <source>
        <dbReference type="ARBA" id="ARBA00004442"/>
    </source>
</evidence>
<evidence type="ECO:0000313" key="12">
    <source>
        <dbReference type="Proteomes" id="UP000005801"/>
    </source>
</evidence>
<comment type="similarity">
    <text evidence="2">Belongs to the outer membrane factor (OMF) (TC 1.B.17) family.</text>
</comment>